<name>A0A074ZW07_OPIVI</name>
<dbReference type="CTD" id="20317622"/>
<dbReference type="KEGG" id="ovi:T265_03435"/>
<reference evidence="1 2" key="1">
    <citation type="submission" date="2013-11" db="EMBL/GenBank/DDBJ databases">
        <title>Opisthorchis viverrini - life in the bile duct.</title>
        <authorList>
            <person name="Young N.D."/>
            <person name="Nagarajan N."/>
            <person name="Lin S.J."/>
            <person name="Korhonen P.K."/>
            <person name="Jex A.R."/>
            <person name="Hall R.S."/>
            <person name="Safavi-Hemami H."/>
            <person name="Kaewkong W."/>
            <person name="Bertrand D."/>
            <person name="Gao S."/>
            <person name="Seet Q."/>
            <person name="Wongkham S."/>
            <person name="Teh B.T."/>
            <person name="Wongkham C."/>
            <person name="Intapan P.M."/>
            <person name="Maleewong W."/>
            <person name="Yang X."/>
            <person name="Hu M."/>
            <person name="Wang Z."/>
            <person name="Hofmann A."/>
            <person name="Sternberg P.W."/>
            <person name="Tan P."/>
            <person name="Wang J."/>
            <person name="Gasser R.B."/>
        </authorList>
    </citation>
    <scope>NUCLEOTIDE SEQUENCE [LARGE SCALE GENOMIC DNA]</scope>
</reference>
<protein>
    <submittedName>
        <fullName evidence="1">Uncharacterized protein</fullName>
    </submittedName>
</protein>
<evidence type="ECO:0000313" key="2">
    <source>
        <dbReference type="Proteomes" id="UP000054324"/>
    </source>
</evidence>
<proteinExistence type="predicted"/>
<organism evidence="1 2">
    <name type="scientific">Opisthorchis viverrini</name>
    <name type="common">Southeast Asian liver fluke</name>
    <dbReference type="NCBI Taxonomy" id="6198"/>
    <lineage>
        <taxon>Eukaryota</taxon>
        <taxon>Metazoa</taxon>
        <taxon>Spiralia</taxon>
        <taxon>Lophotrochozoa</taxon>
        <taxon>Platyhelminthes</taxon>
        <taxon>Trematoda</taxon>
        <taxon>Digenea</taxon>
        <taxon>Opisthorchiida</taxon>
        <taxon>Opisthorchiata</taxon>
        <taxon>Opisthorchiidae</taxon>
        <taxon>Opisthorchis</taxon>
    </lineage>
</organism>
<sequence>MYKPKKDKKASSYRSLLEPKRLQIKHQAPRTVETDPPTLENNINEKEVAECKIRSICEAERPYSGSGMRAVVAHIGRIYGCLLQLEIFTLPASKFSARSSLGLMPTHWNEIGSQALEQGVTKYCLAEVVLRSRATVLSIEGVQRKNFGELKLVTATSASFSLFEFKTSQLLSNFRLWILAQP</sequence>
<accession>A0A074ZW07</accession>
<dbReference type="Proteomes" id="UP000054324">
    <property type="component" value="Unassembled WGS sequence"/>
</dbReference>
<dbReference type="EMBL" id="KL596667">
    <property type="protein sequence ID" value="KER30067.1"/>
    <property type="molecule type" value="Genomic_DNA"/>
</dbReference>
<keyword evidence="2" id="KW-1185">Reference proteome</keyword>
<evidence type="ECO:0000313" key="1">
    <source>
        <dbReference type="EMBL" id="KER30067.1"/>
    </source>
</evidence>
<dbReference type="AlphaFoldDB" id="A0A074ZW07"/>
<dbReference type="RefSeq" id="XP_009166183.1">
    <property type="nucleotide sequence ID" value="XM_009167919.1"/>
</dbReference>
<gene>
    <name evidence="1" type="ORF">T265_03435</name>
</gene>
<dbReference type="GeneID" id="20317622"/>